<sequence length="138" mass="16096">MKLDEFANLGEHQNIPATRPSLPCSVFYDQTLSKFINIGQRKGQRVMMRELMRETFVTIKRIQLTKLNTGKQRNDDQSTEDDEKVVCDPLVIFHEAIKNCMPLMITRPVKRGGATYQVPFPISEKESERFAMRWLFQT</sequence>
<evidence type="ECO:0000256" key="3">
    <source>
        <dbReference type="ARBA" id="ARBA00023274"/>
    </source>
</evidence>
<feature type="non-terminal residue" evidence="5">
    <location>
        <position position="138"/>
    </location>
</feature>
<proteinExistence type="inferred from homology"/>
<evidence type="ECO:0000313" key="6">
    <source>
        <dbReference type="Proteomes" id="UP000194236"/>
    </source>
</evidence>
<dbReference type="OrthoDB" id="9972728at2759"/>
<feature type="domain" description="Small ribosomal subunit protein uS7" evidence="4">
    <location>
        <begin position="14"/>
        <end position="137"/>
    </location>
</feature>
<dbReference type="PIRSF" id="PIRSF002122">
    <property type="entry name" value="RPS7p_RPS7a_RPS5e_RPS7o"/>
    <property type="match status" value="1"/>
</dbReference>
<accession>A0A1Y3AUD3</accession>
<evidence type="ECO:0000256" key="2">
    <source>
        <dbReference type="ARBA" id="ARBA00022980"/>
    </source>
</evidence>
<dbReference type="InterPro" id="IPR000235">
    <property type="entry name" value="Ribosomal_uS7"/>
</dbReference>
<dbReference type="Gene3D" id="1.10.455.10">
    <property type="entry name" value="Ribosomal protein S7 domain"/>
    <property type="match status" value="1"/>
</dbReference>
<reference evidence="5 6" key="1">
    <citation type="submission" date="2017-03" db="EMBL/GenBank/DDBJ databases">
        <title>Genome Survey of Euroglyphus maynei.</title>
        <authorList>
            <person name="Arlian L.G."/>
            <person name="Morgan M.S."/>
            <person name="Rider S.D."/>
        </authorList>
    </citation>
    <scope>NUCLEOTIDE SEQUENCE [LARGE SCALE GENOMIC DNA]</scope>
    <source>
        <strain evidence="5">Arlian Lab</strain>
        <tissue evidence="5">Whole body</tissue>
    </source>
</reference>
<keyword evidence="6" id="KW-1185">Reference proteome</keyword>
<dbReference type="GO" id="GO:0006412">
    <property type="term" value="P:translation"/>
    <property type="evidence" value="ECO:0007669"/>
    <property type="project" value="InterPro"/>
</dbReference>
<evidence type="ECO:0000256" key="1">
    <source>
        <dbReference type="ARBA" id="ARBA00007151"/>
    </source>
</evidence>
<dbReference type="SUPFAM" id="SSF47973">
    <property type="entry name" value="Ribosomal protein S7"/>
    <property type="match status" value="1"/>
</dbReference>
<comment type="similarity">
    <text evidence="1">Belongs to the universal ribosomal protein uS7 family.</text>
</comment>
<evidence type="ECO:0000313" key="5">
    <source>
        <dbReference type="EMBL" id="OTF72071.1"/>
    </source>
</evidence>
<dbReference type="AlphaFoldDB" id="A0A1Y3AUD3"/>
<evidence type="ECO:0000259" key="4">
    <source>
        <dbReference type="Pfam" id="PF00177"/>
    </source>
</evidence>
<gene>
    <name evidence="5" type="ORF">BLA29_011218</name>
</gene>
<keyword evidence="2 5" id="KW-0689">Ribosomal protein</keyword>
<dbReference type="InterPro" id="IPR036823">
    <property type="entry name" value="Ribosomal_uS7_dom_sf"/>
</dbReference>
<dbReference type="GO" id="GO:0005840">
    <property type="term" value="C:ribosome"/>
    <property type="evidence" value="ECO:0007669"/>
    <property type="project" value="UniProtKB-KW"/>
</dbReference>
<dbReference type="InterPro" id="IPR023798">
    <property type="entry name" value="Ribosomal_uS7_dom"/>
</dbReference>
<dbReference type="EMBL" id="MUJZ01058095">
    <property type="protein sequence ID" value="OTF72071.1"/>
    <property type="molecule type" value="Genomic_DNA"/>
</dbReference>
<keyword evidence="3" id="KW-0687">Ribonucleoprotein</keyword>
<name>A0A1Y3AUD3_EURMA</name>
<dbReference type="Proteomes" id="UP000194236">
    <property type="component" value="Unassembled WGS sequence"/>
</dbReference>
<organism evidence="5 6">
    <name type="scientific">Euroglyphus maynei</name>
    <name type="common">Mayne's house dust mite</name>
    <dbReference type="NCBI Taxonomy" id="6958"/>
    <lineage>
        <taxon>Eukaryota</taxon>
        <taxon>Metazoa</taxon>
        <taxon>Ecdysozoa</taxon>
        <taxon>Arthropoda</taxon>
        <taxon>Chelicerata</taxon>
        <taxon>Arachnida</taxon>
        <taxon>Acari</taxon>
        <taxon>Acariformes</taxon>
        <taxon>Sarcoptiformes</taxon>
        <taxon>Astigmata</taxon>
        <taxon>Psoroptidia</taxon>
        <taxon>Analgoidea</taxon>
        <taxon>Pyroglyphidae</taxon>
        <taxon>Pyroglyphinae</taxon>
        <taxon>Euroglyphus</taxon>
    </lineage>
</organism>
<dbReference type="Pfam" id="PF00177">
    <property type="entry name" value="Ribosomal_S7"/>
    <property type="match status" value="1"/>
</dbReference>
<comment type="caution">
    <text evidence="5">The sequence shown here is derived from an EMBL/GenBank/DDBJ whole genome shotgun (WGS) entry which is preliminary data.</text>
</comment>
<protein>
    <submittedName>
        <fullName evidence="5">28S ribosomal protein S7, mitochondrial-like protein</fullName>
    </submittedName>
</protein>
<dbReference type="GO" id="GO:1990904">
    <property type="term" value="C:ribonucleoprotein complex"/>
    <property type="evidence" value="ECO:0007669"/>
    <property type="project" value="UniProtKB-KW"/>
</dbReference>